<dbReference type="PATRIC" id="fig|1297742.4.peg.4704"/>
<dbReference type="AlphaFoldDB" id="A0A0H4XHN4"/>
<dbReference type="KEGG" id="mym:A176_004659"/>
<dbReference type="OrthoDB" id="5382742at2"/>
<accession>A0A0H4XHN4</accession>
<dbReference type="EMBL" id="CP012109">
    <property type="protein sequence ID" value="AKQ67747.1"/>
    <property type="molecule type" value="Genomic_DNA"/>
</dbReference>
<evidence type="ECO:0000313" key="2">
    <source>
        <dbReference type="Proteomes" id="UP000009026"/>
    </source>
</evidence>
<organism evidence="1 2">
    <name type="scientific">Pseudomyxococcus hansupus</name>
    <dbReference type="NCBI Taxonomy" id="1297742"/>
    <lineage>
        <taxon>Bacteria</taxon>
        <taxon>Pseudomonadati</taxon>
        <taxon>Myxococcota</taxon>
        <taxon>Myxococcia</taxon>
        <taxon>Myxococcales</taxon>
        <taxon>Cystobacterineae</taxon>
        <taxon>Myxococcaceae</taxon>
        <taxon>Pseudomyxococcus</taxon>
    </lineage>
</organism>
<proteinExistence type="predicted"/>
<gene>
    <name evidence="1" type="ORF">A176_004659</name>
</gene>
<dbReference type="RefSeq" id="WP_002637129.1">
    <property type="nucleotide sequence ID" value="NZ_CP012109.1"/>
</dbReference>
<name>A0A0H4XHN4_9BACT</name>
<sequence length="167" mass="18191">MDSVTTPNTCPSMTTDWVRPETCVALDAFFQGFGFEAAEDLASLAAWVLEGVTASNVKPQAAVALARARVETWLTRELDMDVMGEGRLLTRGRAAFVLCDGARFGATVFTRDAVPHELSRALSAAVPVPTPAQVAMSMPEQQLVLWPLGERLRRWLRAGQPDMSVSR</sequence>
<evidence type="ECO:0000313" key="1">
    <source>
        <dbReference type="EMBL" id="AKQ67747.1"/>
    </source>
</evidence>
<dbReference type="STRING" id="1297742.A176_004659"/>
<dbReference type="Proteomes" id="UP000009026">
    <property type="component" value="Chromosome"/>
</dbReference>
<protein>
    <submittedName>
        <fullName evidence="1">Uncharacterized protein</fullName>
    </submittedName>
</protein>
<reference evidence="1 2" key="1">
    <citation type="journal article" date="2016" name="PLoS ONE">
        <title>Complete Genome Sequence and Comparative Genomics of a Novel Myxobacterium Myxococcus hansupus.</title>
        <authorList>
            <person name="Sharma G."/>
            <person name="Narwani T."/>
            <person name="Subramanian S."/>
        </authorList>
    </citation>
    <scope>NUCLEOTIDE SEQUENCE [LARGE SCALE GENOMIC DNA]</scope>
    <source>
        <strain evidence="2">mixupus</strain>
    </source>
</reference>
<keyword evidence="2" id="KW-1185">Reference proteome</keyword>